<dbReference type="CDD" id="cd00730">
    <property type="entry name" value="rubredoxin"/>
    <property type="match status" value="1"/>
</dbReference>
<dbReference type="Gene3D" id="2.20.28.10">
    <property type="match status" value="1"/>
</dbReference>
<keyword evidence="16" id="KW-1185">Reference proteome</keyword>
<evidence type="ECO:0000256" key="8">
    <source>
        <dbReference type="ARBA" id="ARBA00022490"/>
    </source>
</evidence>
<dbReference type="EMBL" id="FOGB01000008">
    <property type="protein sequence ID" value="SEQ80822.1"/>
    <property type="molecule type" value="Genomic_DNA"/>
</dbReference>
<keyword evidence="8" id="KW-0963">Cytoplasm</keyword>
<protein>
    <submittedName>
        <fullName evidence="15">Rubredoxin-NAD+ reductase</fullName>
    </submittedName>
</protein>
<evidence type="ECO:0000256" key="4">
    <source>
        <dbReference type="ARBA" id="ARBA00004933"/>
    </source>
</evidence>
<dbReference type="InterPro" id="IPR024934">
    <property type="entry name" value="Rubredoxin-like_dom"/>
</dbReference>
<evidence type="ECO:0000259" key="14">
    <source>
        <dbReference type="PROSITE" id="PS50903"/>
    </source>
</evidence>
<dbReference type="FunFam" id="2.20.28.10:FF:000001">
    <property type="entry name" value="Rubredoxin"/>
    <property type="match status" value="1"/>
</dbReference>
<evidence type="ECO:0000256" key="10">
    <source>
        <dbReference type="ARBA" id="ARBA00022723"/>
    </source>
</evidence>
<gene>
    <name evidence="15" type="ORF">SAMN03080615_02830</name>
</gene>
<dbReference type="InterPro" id="IPR050260">
    <property type="entry name" value="FAD-bd_OxRdtase"/>
</dbReference>
<dbReference type="AlphaFoldDB" id="A0A1H9J225"/>
<dbReference type="Gene3D" id="3.50.50.60">
    <property type="entry name" value="FAD/NAD(P)-binding domain"/>
    <property type="match status" value="2"/>
</dbReference>
<proteinExistence type="inferred from homology"/>
<organism evidence="15 16">
    <name type="scientific">Amphritea atlantica</name>
    <dbReference type="NCBI Taxonomy" id="355243"/>
    <lineage>
        <taxon>Bacteria</taxon>
        <taxon>Pseudomonadati</taxon>
        <taxon>Pseudomonadota</taxon>
        <taxon>Gammaproteobacteria</taxon>
        <taxon>Oceanospirillales</taxon>
        <taxon>Oceanospirillaceae</taxon>
        <taxon>Amphritea</taxon>
    </lineage>
</organism>
<sequence>MSHDVQEWRQYLCRACGLIYDEEKGDPDSGLAPGTRFEDIPDDWECPLCGVTKTDFELFEKPVVVAVEQTAHFSAEPGIVVVGAGLAGWAAVEAIRQLDQSVPVTLISACSADLYHKPELSVAISRGLDKAALIQETGVDAARRLGVQLMAETFVVGISPSLHQLRTTRGSLTYTKLILAQGAKPALPAQLPPELCWRVNDLACWSGMQQALAKGPQSIAIVGAGMIGCEIAEDLVRAGHRVTLLDRNASPLAGLLPEPASQRLRDSFAALGITYIGNDDITGVTQLDNQQKQIRFGSGNTLEVDQVLAATGLMTDNRLARIAGLDFDRGISVAADTLQTSQADIYALGDCINIEGTACRFIEPIKHQAKAIAHGVLNLEASAYQHSAPVVRLKTRSLPVVMNGLPLAGVDWTLIHEDADELVMEQRFDNQVIAHLKVGASTQTRAA</sequence>
<comment type="function">
    <text evidence="3">Involved in the hydrocarbon hydroxylating system, which transfers electrons from NADH to rubredoxin reductase and then through rubredoxin to alkane 1 monooxygenase.</text>
</comment>
<keyword evidence="10" id="KW-0479">Metal-binding</keyword>
<dbReference type="PANTHER" id="PTHR43429:SF3">
    <property type="entry name" value="NITRITE REDUCTASE [NAD(P)H]"/>
    <property type="match status" value="1"/>
</dbReference>
<dbReference type="OrthoDB" id="9800607at2"/>
<comment type="similarity">
    <text evidence="5">Belongs to the rubredoxin family.</text>
</comment>
<keyword evidence="13" id="KW-0408">Iron</keyword>
<dbReference type="InterPro" id="IPR024935">
    <property type="entry name" value="Rubredoxin_dom"/>
</dbReference>
<evidence type="ECO:0000256" key="7">
    <source>
        <dbReference type="ARBA" id="ARBA00022448"/>
    </source>
</evidence>
<name>A0A1H9J225_9GAMM</name>
<evidence type="ECO:0000256" key="13">
    <source>
        <dbReference type="ARBA" id="ARBA00023004"/>
    </source>
</evidence>
<dbReference type="Proteomes" id="UP000198749">
    <property type="component" value="Unassembled WGS sequence"/>
</dbReference>
<dbReference type="GO" id="GO:0005506">
    <property type="term" value="F:iron ion binding"/>
    <property type="evidence" value="ECO:0007669"/>
    <property type="project" value="InterPro"/>
</dbReference>
<evidence type="ECO:0000313" key="16">
    <source>
        <dbReference type="Proteomes" id="UP000198749"/>
    </source>
</evidence>
<dbReference type="PRINTS" id="PR00163">
    <property type="entry name" value="RUBREDOXIN"/>
</dbReference>
<evidence type="ECO:0000256" key="1">
    <source>
        <dbReference type="ARBA" id="ARBA00001965"/>
    </source>
</evidence>
<dbReference type="GO" id="GO:0016491">
    <property type="term" value="F:oxidoreductase activity"/>
    <property type="evidence" value="ECO:0007669"/>
    <property type="project" value="InterPro"/>
</dbReference>
<dbReference type="Pfam" id="PF00301">
    <property type="entry name" value="Rubredoxin"/>
    <property type="match status" value="1"/>
</dbReference>
<comment type="similarity">
    <text evidence="6">Belongs to the FAD-dependent oxidoreductase family.</text>
</comment>
<dbReference type="PRINTS" id="PR00411">
    <property type="entry name" value="PNDRDTASEI"/>
</dbReference>
<feature type="domain" description="Rubredoxin-like" evidence="14">
    <location>
        <begin position="8"/>
        <end position="59"/>
    </location>
</feature>
<dbReference type="PRINTS" id="PR00368">
    <property type="entry name" value="FADPNR"/>
</dbReference>
<keyword evidence="7" id="KW-0813">Transport</keyword>
<dbReference type="InterPro" id="IPR036188">
    <property type="entry name" value="FAD/NAD-bd_sf"/>
</dbReference>
<dbReference type="PROSITE" id="PS50903">
    <property type="entry name" value="RUBREDOXIN_LIKE"/>
    <property type="match status" value="1"/>
</dbReference>
<dbReference type="InterPro" id="IPR023753">
    <property type="entry name" value="FAD/NAD-binding_dom"/>
</dbReference>
<keyword evidence="9" id="KW-0285">Flavoprotein</keyword>
<comment type="cofactor">
    <cofactor evidence="1">
        <name>Fe(3+)</name>
        <dbReference type="ChEBI" id="CHEBI:29034"/>
    </cofactor>
</comment>
<evidence type="ECO:0000256" key="11">
    <source>
        <dbReference type="ARBA" id="ARBA00022827"/>
    </source>
</evidence>
<dbReference type="InterPro" id="IPR018527">
    <property type="entry name" value="Rubredoxin_Fe_BS"/>
</dbReference>
<evidence type="ECO:0000313" key="15">
    <source>
        <dbReference type="EMBL" id="SEQ80822.1"/>
    </source>
</evidence>
<dbReference type="PROSITE" id="PS00202">
    <property type="entry name" value="RUBREDOXIN"/>
    <property type="match status" value="1"/>
</dbReference>
<dbReference type="RefSeq" id="WP_091359495.1">
    <property type="nucleotide sequence ID" value="NZ_AP025284.1"/>
</dbReference>
<keyword evidence="11" id="KW-0274">FAD</keyword>
<dbReference type="SUPFAM" id="SSF57802">
    <property type="entry name" value="Rubredoxin-like"/>
    <property type="match status" value="1"/>
</dbReference>
<dbReference type="PANTHER" id="PTHR43429">
    <property type="entry name" value="PYRIDINE NUCLEOTIDE-DISULFIDE OXIDOREDUCTASE DOMAIN-CONTAINING"/>
    <property type="match status" value="1"/>
</dbReference>
<evidence type="ECO:0000256" key="3">
    <source>
        <dbReference type="ARBA" id="ARBA00002792"/>
    </source>
</evidence>
<reference evidence="16" key="1">
    <citation type="submission" date="2016-10" db="EMBL/GenBank/DDBJ databases">
        <authorList>
            <person name="Varghese N."/>
            <person name="Submissions S."/>
        </authorList>
    </citation>
    <scope>NUCLEOTIDE SEQUENCE [LARGE SCALE GENOMIC DNA]</scope>
    <source>
        <strain evidence="16">DSM 18887</strain>
    </source>
</reference>
<evidence type="ECO:0000256" key="2">
    <source>
        <dbReference type="ARBA" id="ARBA00001974"/>
    </source>
</evidence>
<dbReference type="STRING" id="355243.SAMN03080615_02830"/>
<dbReference type="Pfam" id="PF07992">
    <property type="entry name" value="Pyr_redox_2"/>
    <property type="match status" value="1"/>
</dbReference>
<evidence type="ECO:0000256" key="12">
    <source>
        <dbReference type="ARBA" id="ARBA00022982"/>
    </source>
</evidence>
<accession>A0A1H9J225</accession>
<evidence type="ECO:0000256" key="6">
    <source>
        <dbReference type="ARBA" id="ARBA00006442"/>
    </source>
</evidence>
<evidence type="ECO:0000256" key="9">
    <source>
        <dbReference type="ARBA" id="ARBA00022630"/>
    </source>
</evidence>
<comment type="cofactor">
    <cofactor evidence="2">
        <name>FAD</name>
        <dbReference type="ChEBI" id="CHEBI:57692"/>
    </cofactor>
</comment>
<comment type="pathway">
    <text evidence="4">Hydrocarbon metabolism; alkane degradation.</text>
</comment>
<keyword evidence="12" id="KW-0249">Electron transport</keyword>
<dbReference type="SUPFAM" id="SSF51905">
    <property type="entry name" value="FAD/NAD(P)-binding domain"/>
    <property type="match status" value="2"/>
</dbReference>
<evidence type="ECO:0000256" key="5">
    <source>
        <dbReference type="ARBA" id="ARBA00005337"/>
    </source>
</evidence>